<feature type="disulfide bond" evidence="19">
    <location>
        <begin position="241"/>
        <end position="250"/>
    </location>
</feature>
<dbReference type="Pfam" id="PF23106">
    <property type="entry name" value="EGF_Teneurin"/>
    <property type="match status" value="1"/>
</dbReference>
<dbReference type="FunFam" id="2.40.10.10:FF:000068">
    <property type="entry name" value="transmembrane protease serine 2"/>
    <property type="match status" value="1"/>
</dbReference>
<keyword evidence="9 21" id="KW-0812">Transmembrane</keyword>
<dbReference type="GO" id="GO:0048863">
    <property type="term" value="P:stem cell differentiation"/>
    <property type="evidence" value="ECO:0007669"/>
    <property type="project" value="UniProtKB-ARBA"/>
</dbReference>
<dbReference type="PROSITE" id="PS50240">
    <property type="entry name" value="TRYPSIN_DOM"/>
    <property type="match status" value="1"/>
</dbReference>
<dbReference type="EMBL" id="JAQQBR010000001">
    <property type="protein sequence ID" value="KAK0182128.1"/>
    <property type="molecule type" value="Genomic_DNA"/>
</dbReference>
<keyword evidence="8 19" id="KW-0245">EGF-like domain</keyword>
<keyword evidence="13 21" id="KW-1133">Transmembrane helix</keyword>
<dbReference type="GO" id="GO:0042063">
    <property type="term" value="P:gliogenesis"/>
    <property type="evidence" value="ECO:0007669"/>
    <property type="project" value="UniProtKB-ARBA"/>
</dbReference>
<dbReference type="GO" id="GO:0048018">
    <property type="term" value="F:receptor ligand activity"/>
    <property type="evidence" value="ECO:0007669"/>
    <property type="project" value="UniProtKB-ARBA"/>
</dbReference>
<dbReference type="GO" id="GO:0030718">
    <property type="term" value="P:germ-line stem cell population maintenance"/>
    <property type="evidence" value="ECO:0007669"/>
    <property type="project" value="UniProtKB-ARBA"/>
</dbReference>
<feature type="region of interest" description="Disordered" evidence="22">
    <location>
        <begin position="1071"/>
        <end position="1096"/>
    </location>
</feature>
<dbReference type="PANTHER" id="PTHR12916:SF12">
    <property type="entry name" value="DELTA-LIKE PROTEIN"/>
    <property type="match status" value="1"/>
</dbReference>
<feature type="domain" description="EGF-like" evidence="24">
    <location>
        <begin position="568"/>
        <end position="604"/>
    </location>
</feature>
<dbReference type="Proteomes" id="UP001168972">
    <property type="component" value="Unassembled WGS sequence"/>
</dbReference>
<gene>
    <name evidence="27" type="ORF">PV327_000294</name>
</gene>
<evidence type="ECO:0000256" key="13">
    <source>
        <dbReference type="ARBA" id="ARBA00022989"/>
    </source>
</evidence>
<dbReference type="GO" id="GO:0004252">
    <property type="term" value="F:serine-type endopeptidase activity"/>
    <property type="evidence" value="ECO:0007669"/>
    <property type="project" value="InterPro"/>
</dbReference>
<evidence type="ECO:0000256" key="6">
    <source>
        <dbReference type="ARBA" id="ARBA00022490"/>
    </source>
</evidence>
<dbReference type="FunFam" id="2.10.25.10:FF:000066">
    <property type="entry name" value="FAT atypical cadherin 4"/>
    <property type="match status" value="1"/>
</dbReference>
<dbReference type="FunFam" id="2.10.25.10:FF:000122">
    <property type="entry name" value="Protein crumbs homolog 2"/>
    <property type="match status" value="1"/>
</dbReference>
<dbReference type="GO" id="GO:0016020">
    <property type="term" value="C:membrane"/>
    <property type="evidence" value="ECO:0007669"/>
    <property type="project" value="UniProtKB-SubCell"/>
</dbReference>
<feature type="disulfide bond" evidence="19">
    <location>
        <begin position="335"/>
        <end position="345"/>
    </location>
</feature>
<dbReference type="GO" id="GO:0048646">
    <property type="term" value="P:anatomical structure formation involved in morphogenesis"/>
    <property type="evidence" value="ECO:0007669"/>
    <property type="project" value="UniProtKB-ARBA"/>
</dbReference>
<reference evidence="27" key="2">
    <citation type="submission" date="2023-03" db="EMBL/GenBank/DDBJ databases">
        <authorList>
            <person name="Inwood S.N."/>
            <person name="Skelly J.G."/>
            <person name="Guhlin J."/>
            <person name="Harrop T.W.R."/>
            <person name="Goldson S.G."/>
            <person name="Dearden P.K."/>
        </authorList>
    </citation>
    <scope>NUCLEOTIDE SEQUENCE</scope>
    <source>
        <strain evidence="27">Lincoln</strain>
        <tissue evidence="27">Whole body</tissue>
    </source>
</reference>
<feature type="domain" description="EGF-like" evidence="24">
    <location>
        <begin position="291"/>
        <end position="329"/>
    </location>
</feature>
<evidence type="ECO:0000313" key="27">
    <source>
        <dbReference type="EMBL" id="KAK0182128.1"/>
    </source>
</evidence>
<reference evidence="27" key="1">
    <citation type="journal article" date="2023" name="bioRxiv">
        <title>Scaffold-level genome assemblies of two parasitoid biocontrol wasps reveal the parthenogenesis mechanism and an associated novel virus.</title>
        <authorList>
            <person name="Inwood S."/>
            <person name="Skelly J."/>
            <person name="Guhlin J."/>
            <person name="Harrop T."/>
            <person name="Goldson S."/>
            <person name="Dearden P."/>
        </authorList>
    </citation>
    <scope>NUCLEOTIDE SEQUENCE</scope>
    <source>
        <strain evidence="27">Lincoln</strain>
        <tissue evidence="27">Whole body</tissue>
    </source>
</reference>
<dbReference type="PANTHER" id="PTHR12916">
    <property type="entry name" value="CYTOCHROME C OXIDASE POLYPEPTIDE VIC-2"/>
    <property type="match status" value="1"/>
</dbReference>
<dbReference type="FunFam" id="2.10.25.10:FF:000018">
    <property type="entry name" value="Delta-like 1"/>
    <property type="match status" value="1"/>
</dbReference>
<feature type="domain" description="EGF-like" evidence="24">
    <location>
        <begin position="175"/>
        <end position="213"/>
    </location>
</feature>
<dbReference type="Pfam" id="PF07645">
    <property type="entry name" value="EGF_CA"/>
    <property type="match status" value="1"/>
</dbReference>
<dbReference type="PROSITE" id="PS00022">
    <property type="entry name" value="EGF_1"/>
    <property type="match status" value="15"/>
</dbReference>
<evidence type="ECO:0000256" key="3">
    <source>
        <dbReference type="ARBA" id="ARBA00004479"/>
    </source>
</evidence>
<dbReference type="GO" id="GO:0007219">
    <property type="term" value="P:Notch signaling pathway"/>
    <property type="evidence" value="ECO:0007669"/>
    <property type="project" value="InterPro"/>
</dbReference>
<dbReference type="InterPro" id="IPR009003">
    <property type="entry name" value="Peptidase_S1_PA"/>
</dbReference>
<dbReference type="Pfam" id="PF12661">
    <property type="entry name" value="hEGF"/>
    <property type="match status" value="3"/>
</dbReference>
<dbReference type="InterPro" id="IPR056986">
    <property type="entry name" value="JAG1_1/2_dom"/>
</dbReference>
<dbReference type="GO" id="GO:0008587">
    <property type="term" value="P:imaginal disc-derived wing margin morphogenesis"/>
    <property type="evidence" value="ECO:0007669"/>
    <property type="project" value="UniProtKB-ARBA"/>
</dbReference>
<dbReference type="PROSITE" id="PS00134">
    <property type="entry name" value="TRYPSIN_HIS"/>
    <property type="match status" value="1"/>
</dbReference>
<dbReference type="GO" id="GO:0005576">
    <property type="term" value="C:extracellular region"/>
    <property type="evidence" value="ECO:0007669"/>
    <property type="project" value="UniProtKB-SubCell"/>
</dbReference>
<dbReference type="PRINTS" id="PR02059">
    <property type="entry name" value="JAGGEDFAMILY"/>
</dbReference>
<evidence type="ECO:0000256" key="17">
    <source>
        <dbReference type="ARBA" id="ARBA00023212"/>
    </source>
</evidence>
<evidence type="ECO:0000256" key="12">
    <source>
        <dbReference type="ARBA" id="ARBA00022837"/>
    </source>
</evidence>
<dbReference type="GO" id="GO:0005911">
    <property type="term" value="C:cell-cell junction"/>
    <property type="evidence" value="ECO:0007669"/>
    <property type="project" value="UniProtKB-ARBA"/>
</dbReference>
<keyword evidence="7" id="KW-0964">Secreted</keyword>
<dbReference type="GO" id="GO:0030097">
    <property type="term" value="P:hemopoiesis"/>
    <property type="evidence" value="ECO:0007669"/>
    <property type="project" value="UniProtKB-ARBA"/>
</dbReference>
<evidence type="ECO:0000256" key="9">
    <source>
        <dbReference type="ARBA" id="ARBA00022692"/>
    </source>
</evidence>
<dbReference type="GO" id="GO:0046331">
    <property type="term" value="P:lateral inhibition"/>
    <property type="evidence" value="ECO:0007669"/>
    <property type="project" value="UniProtKB-ARBA"/>
</dbReference>
<keyword evidence="16" id="KW-0325">Glycoprotein</keyword>
<feature type="disulfide bond" evidence="19">
    <location>
        <begin position="203"/>
        <end position="212"/>
    </location>
</feature>
<dbReference type="Pfam" id="PF00089">
    <property type="entry name" value="Trypsin"/>
    <property type="match status" value="1"/>
</dbReference>
<feature type="disulfide bond" evidence="19">
    <location>
        <begin position="709"/>
        <end position="718"/>
    </location>
</feature>
<feature type="domain" description="EGF-like" evidence="24">
    <location>
        <begin position="492"/>
        <end position="528"/>
    </location>
</feature>
<dbReference type="GO" id="GO:0005509">
    <property type="term" value="F:calcium ion binding"/>
    <property type="evidence" value="ECO:0007669"/>
    <property type="project" value="InterPro"/>
</dbReference>
<keyword evidence="14 21" id="KW-0472">Membrane</keyword>
<evidence type="ECO:0000256" key="20">
    <source>
        <dbReference type="PROSITE-ProRule" id="PRU00377"/>
    </source>
</evidence>
<feature type="domain" description="EGF-like" evidence="24">
    <location>
        <begin position="683"/>
        <end position="719"/>
    </location>
</feature>
<dbReference type="FunFam" id="2.10.25.10:FF:000038">
    <property type="entry name" value="Fibrillin 2"/>
    <property type="match status" value="1"/>
</dbReference>
<evidence type="ECO:0000256" key="5">
    <source>
        <dbReference type="ARBA" id="ARBA00022473"/>
    </source>
</evidence>
<keyword evidence="12" id="KW-0106">Calcium</keyword>
<dbReference type="GO" id="GO:0007411">
    <property type="term" value="P:axon guidance"/>
    <property type="evidence" value="ECO:0007669"/>
    <property type="project" value="UniProtKB-ARBA"/>
</dbReference>
<dbReference type="GO" id="GO:0045179">
    <property type="term" value="C:apical cortex"/>
    <property type="evidence" value="ECO:0007669"/>
    <property type="project" value="UniProtKB-ARBA"/>
</dbReference>
<feature type="transmembrane region" description="Helical" evidence="23">
    <location>
        <begin position="930"/>
        <end position="954"/>
    </location>
</feature>
<dbReference type="GO" id="GO:0035214">
    <property type="term" value="P:eye-antennal disc development"/>
    <property type="evidence" value="ECO:0007669"/>
    <property type="project" value="UniProtKB-ARBA"/>
</dbReference>
<dbReference type="InterPro" id="IPR000742">
    <property type="entry name" value="EGF"/>
</dbReference>
<dbReference type="GO" id="GO:0043208">
    <property type="term" value="F:glycosphingolipid binding"/>
    <property type="evidence" value="ECO:0007669"/>
    <property type="project" value="UniProtKB-ARBA"/>
</dbReference>
<evidence type="ECO:0000256" key="18">
    <source>
        <dbReference type="ARBA" id="ARBA00023273"/>
    </source>
</evidence>
<dbReference type="SMART" id="SM00181">
    <property type="entry name" value="EGF"/>
    <property type="match status" value="16"/>
</dbReference>
<keyword evidence="15 19" id="KW-1015">Disulfide bond</keyword>
<dbReference type="Pfam" id="PF23575">
    <property type="entry name" value="JAG1"/>
    <property type="match status" value="1"/>
</dbReference>
<dbReference type="GO" id="GO:0019904">
    <property type="term" value="F:protein domain specific binding"/>
    <property type="evidence" value="ECO:0007669"/>
    <property type="project" value="UniProtKB-ARBA"/>
</dbReference>
<protein>
    <recommendedName>
        <fullName evidence="21">Delta-like protein</fullName>
    </recommendedName>
</protein>
<feature type="domain" description="EGF-like" evidence="24">
    <location>
        <begin position="108"/>
        <end position="141"/>
    </location>
</feature>
<dbReference type="InterPro" id="IPR043504">
    <property type="entry name" value="Peptidase_S1_PA_chymotrypsin"/>
</dbReference>
<evidence type="ECO:0000313" key="28">
    <source>
        <dbReference type="Proteomes" id="UP001168972"/>
    </source>
</evidence>
<dbReference type="SUPFAM" id="SSF50494">
    <property type="entry name" value="Trypsin-like serine proteases"/>
    <property type="match status" value="1"/>
</dbReference>
<feature type="domain" description="Peptidase S1" evidence="25">
    <location>
        <begin position="1101"/>
        <end position="1323"/>
    </location>
</feature>
<dbReference type="GO" id="GO:0016318">
    <property type="term" value="P:ommatidial rotation"/>
    <property type="evidence" value="ECO:0007669"/>
    <property type="project" value="UniProtKB-ARBA"/>
</dbReference>
<dbReference type="GO" id="GO:0035239">
    <property type="term" value="P:tube morphogenesis"/>
    <property type="evidence" value="ECO:0007669"/>
    <property type="project" value="UniProtKB-ARBA"/>
</dbReference>
<dbReference type="Gene3D" id="2.10.25.10">
    <property type="entry name" value="Laminin"/>
    <property type="match status" value="15"/>
</dbReference>
<dbReference type="FunFam" id="2.10.25.10:FF:000472">
    <property type="entry name" value="Uncharacterized protein, isoform A"/>
    <property type="match status" value="2"/>
</dbReference>
<dbReference type="GO" id="GO:0042995">
    <property type="term" value="C:cell projection"/>
    <property type="evidence" value="ECO:0007669"/>
    <property type="project" value="UniProtKB-SubCell"/>
</dbReference>
<evidence type="ECO:0000259" key="25">
    <source>
        <dbReference type="PROSITE" id="PS50240"/>
    </source>
</evidence>
<dbReference type="FunFam" id="2.10.25.10:FF:000318">
    <property type="entry name" value="Eyes shut homolog"/>
    <property type="match status" value="1"/>
</dbReference>
<name>A0AA39G671_MICHY</name>
<dbReference type="InterPro" id="IPR001774">
    <property type="entry name" value="DSL"/>
</dbReference>
<dbReference type="InterPro" id="IPR013032">
    <property type="entry name" value="EGF-like_CS"/>
</dbReference>
<dbReference type="Pfam" id="PF01414">
    <property type="entry name" value="DSL"/>
    <property type="match status" value="1"/>
</dbReference>
<keyword evidence="11 21" id="KW-0677">Repeat</keyword>
<evidence type="ECO:0000256" key="23">
    <source>
        <dbReference type="SAM" id="Phobius"/>
    </source>
</evidence>
<dbReference type="Gene3D" id="2.40.10.10">
    <property type="entry name" value="Trypsin-like serine proteases"/>
    <property type="match status" value="2"/>
</dbReference>
<accession>A0AA39G671</accession>
<dbReference type="SMART" id="SM00020">
    <property type="entry name" value="Tryp_SPc"/>
    <property type="match status" value="1"/>
</dbReference>
<dbReference type="FunFam" id="2.10.25.10:FF:000012">
    <property type="entry name" value="Delta-like protein"/>
    <property type="match status" value="1"/>
</dbReference>
<evidence type="ECO:0000256" key="21">
    <source>
        <dbReference type="RuleBase" id="RU280815"/>
    </source>
</evidence>
<evidence type="ECO:0000259" key="26">
    <source>
        <dbReference type="PROSITE" id="PS51051"/>
    </source>
</evidence>
<sequence>MHAQSDVALARLRQFTLILQARDEANDGVIEEASYSGIVLPGTTWHTLNHQGRNAHLAYRVRVQCADHYYNATCTKFCRPRDDIFGHYTCDEHGDKVCIHGWKGADCETAVCKEGCHPVHGHCNESGECKCRHGWRGDFCDQCMPYPGCKHGYCNGSSWQCICDTNWGGILCDQDLNYCGTHEPCQNGGTCENTAPDQYRCTCPDGFSGPTCEKVDNPCASNPCLNGATCRELGDNAECECAPGFSGTYCGLDIDECASQPCQNGGTCIDGRNEFTCHCPSAWQGTLCQFDVDECALKESPCKNSITCSNLAGDYRCRCRSGFTGKNCTKNIDDCVGQCQHGALCIDLVNDYHCSCDPGYTGKDCDVDIDECASKPCHNGGECRDLVNAYECVCPVGYTGYQCEIDKDHCSPNPCRNSAPCFNTQTDYYCHCPAQWQGKNCSETVSHNPQFRLDDGNPDCGSEGTPCGGRGTCTSGMCICDAGYTGQHCHENINDCRGNPCLNGGTCVDLVNSFQCICQEGWSGDLCDEDVDECMNSPCRNNGTCIDGVADFTCECRGGWKGKTCTLRGGHCEPGTCRHGGTCQDHGDGFTCHCPPGWEGAACHISSPACASSPCENGATCVNTADGSYRCICREGFEGHNCRKDVDDCQPLPCLNGGRCVDGVNWFRCECAPGFTGPDCRINVNECASDPCMNGATCIDGIASYSCVCPPGKMGTHCELRTAGGVGCITTNWDDECNVCECRNGKNSCSNIWCGQGNCLNGTSCLAHEVCVPSPGESCLAPSCSPWGECRPIETGRRVGPPALPAPLSCWPGQATPGPTCSKLTILLRRDTLAIGTSVELLCRRLRRLLADPRRPQSIVLLCDLKPGDNDTIEVTIFSEAAVDAARDLGEALSRPHSRPLALASVLEVKVETALLTDPSASGNGSSTTGYIAVLGSALAIIILIALLGGLWYLKSRQRSGLTATTSSETSLHRHRSDLDEKSNNLQNEENLRRYANPLKDQDSGEPRVSVVRPLSGMALGALGPPEESLEMVSEEGRHRLPPLYKPTSAEARNNTASFSYEECLHKPYSKPRLQEPSYSHQQPGTSAQLAPREAKKPTKIFQRSDVVQGEFPYMVSILNKCNYICGGAIISSRHILTAAHCFINLNETYDNIVVITGVMKNRTFGELHKVANVTIHDKFLSDTYEWYNDIAVITLSNEMNFCYYQNSIALPHKNAPGNIVATLLGWGNTSRNGEESECLKETKVAVLTNKECNEKYPRIMATQMCGFNGKGTGFCNGDSGNPLAYRNEVIGIVSFSASCKIGYPDNYTRVYKYLDFIAQVIAREVEEYGHLTNAYT</sequence>
<evidence type="ECO:0000256" key="10">
    <source>
        <dbReference type="ARBA" id="ARBA00022729"/>
    </source>
</evidence>
<feature type="domain" description="EGF-like" evidence="24">
    <location>
        <begin position="215"/>
        <end position="251"/>
    </location>
</feature>
<feature type="domain" description="EGF-like" evidence="24">
    <location>
        <begin position="606"/>
        <end position="643"/>
    </location>
</feature>
<dbReference type="GO" id="GO:0040008">
    <property type="term" value="P:regulation of growth"/>
    <property type="evidence" value="ECO:0007669"/>
    <property type="project" value="UniProtKB-ARBA"/>
</dbReference>
<keyword evidence="18" id="KW-0966">Cell projection</keyword>
<dbReference type="CDD" id="cd00054">
    <property type="entry name" value="EGF_CA"/>
    <property type="match status" value="13"/>
</dbReference>
<dbReference type="FunFam" id="2.10.25.10:FF:000061">
    <property type="entry name" value="Delta-like protein"/>
    <property type="match status" value="2"/>
</dbReference>
<feature type="disulfide bond" evidence="19">
    <location>
        <begin position="319"/>
        <end position="328"/>
    </location>
</feature>
<feature type="domain" description="EGF-like" evidence="24">
    <location>
        <begin position="645"/>
        <end position="681"/>
    </location>
</feature>
<feature type="domain" description="EGF-like" evidence="24">
    <location>
        <begin position="331"/>
        <end position="366"/>
    </location>
</feature>
<evidence type="ECO:0000256" key="14">
    <source>
        <dbReference type="ARBA" id="ARBA00023136"/>
    </source>
</evidence>
<dbReference type="GO" id="GO:0036011">
    <property type="term" value="P:imaginal disc-derived leg segmentation"/>
    <property type="evidence" value="ECO:0007669"/>
    <property type="project" value="UniProtKB-ARBA"/>
</dbReference>
<feature type="disulfide bond" evidence="19">
    <location>
        <begin position="633"/>
        <end position="642"/>
    </location>
</feature>
<dbReference type="FunFam" id="2.10.25.10:FF:000294">
    <property type="entry name" value="Delta-like protein"/>
    <property type="match status" value="1"/>
</dbReference>
<keyword evidence="28" id="KW-1185">Reference proteome</keyword>
<dbReference type="InterPro" id="IPR009030">
    <property type="entry name" value="Growth_fac_rcpt_cys_sf"/>
</dbReference>
<dbReference type="PRINTS" id="PR00010">
    <property type="entry name" value="EGFBLOOD"/>
</dbReference>
<dbReference type="InterPro" id="IPR001254">
    <property type="entry name" value="Trypsin_dom"/>
</dbReference>
<feature type="disulfide bond" evidence="20">
    <location>
        <begin position="65"/>
        <end position="74"/>
    </location>
</feature>
<dbReference type="FunFam" id="2.10.25.10:FF:000006">
    <property type="entry name" value="Versican core protein-like isoform 1"/>
    <property type="match status" value="1"/>
</dbReference>
<dbReference type="SMART" id="SM00215">
    <property type="entry name" value="VWC_out"/>
    <property type="match status" value="1"/>
</dbReference>
<dbReference type="InterPro" id="IPR001007">
    <property type="entry name" value="VWF_dom"/>
</dbReference>
<comment type="caution">
    <text evidence="27">The sequence shown here is derived from an EMBL/GenBank/DDBJ whole genome shotgun (WGS) entry which is preliminary data.</text>
</comment>
<feature type="domain" description="EGF-like" evidence="24">
    <location>
        <begin position="406"/>
        <end position="442"/>
    </location>
</feature>
<keyword evidence="10 21" id="KW-0732">Signal</keyword>
<dbReference type="GO" id="GO:0016330">
    <property type="term" value="P:second mitotic wave involved in compound eye morphogenesis"/>
    <property type="evidence" value="ECO:0007669"/>
    <property type="project" value="UniProtKB-ARBA"/>
</dbReference>
<dbReference type="SMART" id="SM00179">
    <property type="entry name" value="EGF_CA"/>
    <property type="match status" value="13"/>
</dbReference>
<evidence type="ECO:0000256" key="16">
    <source>
        <dbReference type="ARBA" id="ARBA00023180"/>
    </source>
</evidence>
<dbReference type="InterPro" id="IPR001881">
    <property type="entry name" value="EGF-like_Ca-bd_dom"/>
</dbReference>
<feature type="disulfide bond" evidence="20">
    <location>
        <begin position="78"/>
        <end position="90"/>
    </location>
</feature>
<dbReference type="PROSITE" id="PS01187">
    <property type="entry name" value="EGF_CA"/>
    <property type="match status" value="6"/>
</dbReference>
<dbReference type="PROSITE" id="PS51051">
    <property type="entry name" value="DSL"/>
    <property type="match status" value="1"/>
</dbReference>
<dbReference type="Pfam" id="PF21700">
    <property type="entry name" value="EGF_DL_JAG"/>
    <property type="match status" value="1"/>
</dbReference>
<dbReference type="InterPro" id="IPR018097">
    <property type="entry name" value="EGF_Ca-bd_CS"/>
</dbReference>
<evidence type="ECO:0000256" key="11">
    <source>
        <dbReference type="ARBA" id="ARBA00022737"/>
    </source>
</evidence>
<dbReference type="PROSITE" id="PS50026">
    <property type="entry name" value="EGF_3"/>
    <property type="match status" value="14"/>
</dbReference>
<dbReference type="GO" id="GO:0005112">
    <property type="term" value="F:Notch binding"/>
    <property type="evidence" value="ECO:0007669"/>
    <property type="project" value="InterPro"/>
</dbReference>
<evidence type="ECO:0000256" key="4">
    <source>
        <dbReference type="ARBA" id="ARBA00004613"/>
    </source>
</evidence>
<evidence type="ECO:0000256" key="22">
    <source>
        <dbReference type="SAM" id="MobiDB-lite"/>
    </source>
</evidence>
<feature type="domain" description="EGF-like" evidence="24">
    <location>
        <begin position="253"/>
        <end position="289"/>
    </location>
</feature>
<keyword evidence="17" id="KW-0206">Cytoskeleton</keyword>
<feature type="disulfide bond" evidence="19">
    <location>
        <begin position="356"/>
        <end position="365"/>
    </location>
</feature>
<dbReference type="GO" id="GO:0048100">
    <property type="term" value="P:wing disc anterior/posterior pattern formation"/>
    <property type="evidence" value="ECO:0007669"/>
    <property type="project" value="UniProtKB-ARBA"/>
</dbReference>
<comment type="caution">
    <text evidence="19">Lacks conserved residue(s) required for the propagation of feature annotation.</text>
</comment>
<dbReference type="GO" id="GO:0120035">
    <property type="term" value="P:regulation of plasma membrane bounded cell projection organization"/>
    <property type="evidence" value="ECO:0007669"/>
    <property type="project" value="UniProtKB-ARBA"/>
</dbReference>
<dbReference type="SUPFAM" id="SSF57184">
    <property type="entry name" value="Growth factor receptor domain"/>
    <property type="match status" value="2"/>
</dbReference>
<evidence type="ECO:0000256" key="19">
    <source>
        <dbReference type="PROSITE-ProRule" id="PRU00076"/>
    </source>
</evidence>
<comment type="subcellular location">
    <subcellularLocation>
        <location evidence="2">Cell projection</location>
    </subcellularLocation>
    <subcellularLocation>
        <location evidence="1">Cytoplasm</location>
        <location evidence="1">Cytoskeleton</location>
    </subcellularLocation>
    <subcellularLocation>
        <location evidence="3 21">Membrane</location>
        <topology evidence="3 21">Single-pass type I membrane protein</topology>
    </subcellularLocation>
    <subcellularLocation>
        <location evidence="4">Secreted</location>
    </subcellularLocation>
</comment>
<dbReference type="GO" id="GO:0030855">
    <property type="term" value="P:epithelial cell differentiation"/>
    <property type="evidence" value="ECO:0007669"/>
    <property type="project" value="UniProtKB-ARBA"/>
</dbReference>
<feature type="disulfide bond" evidence="19">
    <location>
        <begin position="594"/>
        <end position="603"/>
    </location>
</feature>
<dbReference type="SUPFAM" id="SSF57196">
    <property type="entry name" value="EGF/Laminin"/>
    <property type="match status" value="6"/>
</dbReference>
<feature type="region of interest" description="Disordered" evidence="22">
    <location>
        <begin position="963"/>
        <end position="990"/>
    </location>
</feature>
<feature type="compositionally biased region" description="Polar residues" evidence="22">
    <location>
        <begin position="1077"/>
        <end position="1089"/>
    </location>
</feature>
<comment type="function">
    <text evidence="21">Putative Notch ligand involved in the mediation of Notch signaling.</text>
</comment>
<evidence type="ECO:0000256" key="1">
    <source>
        <dbReference type="ARBA" id="ARBA00004245"/>
    </source>
</evidence>
<dbReference type="InterPro" id="IPR018114">
    <property type="entry name" value="TRYPSIN_HIS"/>
</dbReference>
<dbReference type="Gene3D" id="2.10.25.140">
    <property type="match status" value="1"/>
</dbReference>
<feature type="disulfide bond" evidence="19">
    <location>
        <begin position="279"/>
        <end position="288"/>
    </location>
</feature>
<feature type="domain" description="EGF-like" evidence="24">
    <location>
        <begin position="530"/>
        <end position="566"/>
    </location>
</feature>
<dbReference type="GO" id="GO:0050769">
    <property type="term" value="P:positive regulation of neurogenesis"/>
    <property type="evidence" value="ECO:0007669"/>
    <property type="project" value="UniProtKB-ARBA"/>
</dbReference>
<evidence type="ECO:0000256" key="8">
    <source>
        <dbReference type="ARBA" id="ARBA00022536"/>
    </source>
</evidence>
<feature type="disulfide bond" evidence="20">
    <location>
        <begin position="98"/>
        <end position="107"/>
    </location>
</feature>
<dbReference type="SMART" id="SM00051">
    <property type="entry name" value="DSL"/>
    <property type="match status" value="1"/>
</dbReference>
<keyword evidence="5 21" id="KW-0217">Developmental protein</keyword>
<dbReference type="FunFam" id="2.10.25.140:FF:000001">
    <property type="entry name" value="Delta-like protein"/>
    <property type="match status" value="1"/>
</dbReference>
<feature type="disulfide bond" evidence="19">
    <location>
        <begin position="556"/>
        <end position="565"/>
    </location>
</feature>
<dbReference type="PROSITE" id="PS01186">
    <property type="entry name" value="EGF_2"/>
    <property type="match status" value="11"/>
</dbReference>
<keyword evidence="6" id="KW-0963">Cytoplasm</keyword>
<dbReference type="InterPro" id="IPR026219">
    <property type="entry name" value="Jagged/Serrate"/>
</dbReference>
<dbReference type="InterPro" id="IPR000152">
    <property type="entry name" value="EGF-type_Asp/Asn_hydroxyl_site"/>
</dbReference>
<proteinExistence type="predicted"/>
<dbReference type="GO" id="GO:0009986">
    <property type="term" value="C:cell surface"/>
    <property type="evidence" value="ECO:0007669"/>
    <property type="project" value="UniProtKB-ARBA"/>
</dbReference>
<feature type="disulfide bond" evidence="19">
    <location>
        <begin position="671"/>
        <end position="680"/>
    </location>
</feature>
<feature type="disulfide bond" evidence="19">
    <location>
        <begin position="518"/>
        <end position="527"/>
    </location>
</feature>
<dbReference type="InterPro" id="IPR049883">
    <property type="entry name" value="NOTCH1_EGF-like"/>
</dbReference>
<dbReference type="FunFam" id="2.10.25.10:FF:000100">
    <property type="entry name" value="neurogenic locus notch homolog protein 3"/>
    <property type="match status" value="1"/>
</dbReference>
<feature type="domain" description="DSL" evidence="26">
    <location>
        <begin position="63"/>
        <end position="107"/>
    </location>
</feature>
<dbReference type="GO" id="GO:0006508">
    <property type="term" value="P:proteolysis"/>
    <property type="evidence" value="ECO:0007669"/>
    <property type="project" value="InterPro"/>
</dbReference>
<evidence type="ECO:0000256" key="2">
    <source>
        <dbReference type="ARBA" id="ARBA00004316"/>
    </source>
</evidence>
<feature type="disulfide bond" evidence="19">
    <location>
        <begin position="394"/>
        <end position="403"/>
    </location>
</feature>
<organism evidence="27 28">
    <name type="scientific">Microctonus hyperodae</name>
    <name type="common">Parasitoid wasp</name>
    <dbReference type="NCBI Taxonomy" id="165561"/>
    <lineage>
        <taxon>Eukaryota</taxon>
        <taxon>Metazoa</taxon>
        <taxon>Ecdysozoa</taxon>
        <taxon>Arthropoda</taxon>
        <taxon>Hexapoda</taxon>
        <taxon>Insecta</taxon>
        <taxon>Pterygota</taxon>
        <taxon>Neoptera</taxon>
        <taxon>Endopterygota</taxon>
        <taxon>Hymenoptera</taxon>
        <taxon>Apocrita</taxon>
        <taxon>Ichneumonoidea</taxon>
        <taxon>Braconidae</taxon>
        <taxon>Euphorinae</taxon>
        <taxon>Microctonus</taxon>
    </lineage>
</organism>
<evidence type="ECO:0000256" key="7">
    <source>
        <dbReference type="ARBA" id="ARBA00022525"/>
    </source>
</evidence>
<feature type="domain" description="EGF-like" evidence="24">
    <location>
        <begin position="368"/>
        <end position="404"/>
    </location>
</feature>
<evidence type="ECO:0000256" key="15">
    <source>
        <dbReference type="ARBA" id="ARBA00023157"/>
    </source>
</evidence>
<dbReference type="PROSITE" id="PS00010">
    <property type="entry name" value="ASX_HYDROXYL"/>
    <property type="match status" value="10"/>
</dbReference>
<feature type="disulfide bond" evidence="19">
    <location>
        <begin position="131"/>
        <end position="140"/>
    </location>
</feature>
<dbReference type="GO" id="GO:0048056">
    <property type="term" value="P:R3/R4 cell differentiation"/>
    <property type="evidence" value="ECO:0007669"/>
    <property type="project" value="UniProtKB-ARBA"/>
</dbReference>
<dbReference type="GO" id="GO:0005856">
    <property type="term" value="C:cytoskeleton"/>
    <property type="evidence" value="ECO:0007669"/>
    <property type="project" value="UniProtKB-SubCell"/>
</dbReference>
<dbReference type="CDD" id="cd00190">
    <property type="entry name" value="Tryp_SPc"/>
    <property type="match status" value="1"/>
</dbReference>
<feature type="disulfide bond" evidence="19">
    <location>
        <begin position="432"/>
        <end position="441"/>
    </location>
</feature>
<dbReference type="Pfam" id="PF00008">
    <property type="entry name" value="EGF"/>
    <property type="match status" value="8"/>
</dbReference>
<evidence type="ECO:0000259" key="24">
    <source>
        <dbReference type="PROSITE" id="PS50026"/>
    </source>
</evidence>